<feature type="compositionally biased region" description="Low complexity" evidence="3">
    <location>
        <begin position="119"/>
        <end position="129"/>
    </location>
</feature>
<evidence type="ECO:0000313" key="5">
    <source>
        <dbReference type="EnsemblMetazoa" id="tetur19g01100.1"/>
    </source>
</evidence>
<organism evidence="5 6">
    <name type="scientific">Tetranychus urticae</name>
    <name type="common">Two-spotted spider mite</name>
    <dbReference type="NCBI Taxonomy" id="32264"/>
    <lineage>
        <taxon>Eukaryota</taxon>
        <taxon>Metazoa</taxon>
        <taxon>Ecdysozoa</taxon>
        <taxon>Arthropoda</taxon>
        <taxon>Chelicerata</taxon>
        <taxon>Arachnida</taxon>
        <taxon>Acari</taxon>
        <taxon>Acariformes</taxon>
        <taxon>Trombidiformes</taxon>
        <taxon>Prostigmata</taxon>
        <taxon>Eleutherengona</taxon>
        <taxon>Raphignathae</taxon>
        <taxon>Tetranychoidea</taxon>
        <taxon>Tetranychidae</taxon>
        <taxon>Tetranychus</taxon>
    </lineage>
</organism>
<dbReference type="AlphaFoldDB" id="T1KRY0"/>
<dbReference type="InterPro" id="IPR055108">
    <property type="entry name" value="Syntrophin_4th"/>
</dbReference>
<evidence type="ECO:0000259" key="4">
    <source>
        <dbReference type="Pfam" id="PF23012"/>
    </source>
</evidence>
<keyword evidence="6" id="KW-1185">Reference proteome</keyword>
<dbReference type="InterPro" id="IPR015482">
    <property type="entry name" value="Syntrophin"/>
</dbReference>
<feature type="region of interest" description="Disordered" evidence="3">
    <location>
        <begin position="52"/>
        <end position="133"/>
    </location>
</feature>
<dbReference type="GO" id="GO:0016010">
    <property type="term" value="C:dystrophin-associated glycoprotein complex"/>
    <property type="evidence" value="ECO:0007669"/>
    <property type="project" value="TreeGrafter"/>
</dbReference>
<dbReference type="PANTHER" id="PTHR10554">
    <property type="entry name" value="SYNTROPHIN"/>
    <property type="match status" value="1"/>
</dbReference>
<comment type="subcellular location">
    <subcellularLocation>
        <location evidence="1">Cytoplasm</location>
    </subcellularLocation>
</comment>
<accession>T1KRY0</accession>
<reference evidence="5" key="2">
    <citation type="submission" date="2015-06" db="UniProtKB">
        <authorList>
            <consortium name="EnsemblMetazoa"/>
        </authorList>
    </citation>
    <scope>IDENTIFICATION</scope>
</reference>
<feature type="domain" description="Syntrophin C-terminal PH" evidence="4">
    <location>
        <begin position="4"/>
        <end position="51"/>
    </location>
</feature>
<dbReference type="Proteomes" id="UP000015104">
    <property type="component" value="Unassembled WGS sequence"/>
</dbReference>
<name>T1KRY0_TETUR</name>
<sequence length="176" mass="19550">MGNLVLDWRLGFIFRYPNERQYDWSYKFSQLKTSSDDGQTILWLSFRIHSQSSSSSTTSSSTTSSHSEINYRSSGRLNTNHTDSINTESPSTGSSETLHSSLPSITNAPTDNGKHGKAGSTSSTGSFSSPRESIENKLTIETREIHTNQLQNLLYCIHAFLTAKVISVDQSFLQNC</sequence>
<feature type="compositionally biased region" description="Low complexity" evidence="3">
    <location>
        <begin position="52"/>
        <end position="67"/>
    </location>
</feature>
<dbReference type="EMBL" id="CAEY01000421">
    <property type="status" value="NOT_ANNOTATED_CDS"/>
    <property type="molecule type" value="Genomic_DNA"/>
</dbReference>
<dbReference type="GO" id="GO:0005198">
    <property type="term" value="F:structural molecule activity"/>
    <property type="evidence" value="ECO:0007669"/>
    <property type="project" value="InterPro"/>
</dbReference>
<keyword evidence="2" id="KW-0963">Cytoplasm</keyword>
<feature type="compositionally biased region" description="Polar residues" evidence="3">
    <location>
        <begin position="68"/>
        <end position="110"/>
    </location>
</feature>
<evidence type="ECO:0000256" key="3">
    <source>
        <dbReference type="SAM" id="MobiDB-lite"/>
    </source>
</evidence>
<dbReference type="PANTHER" id="PTHR10554:SF1">
    <property type="entry name" value="FI16515P1"/>
    <property type="match status" value="1"/>
</dbReference>
<evidence type="ECO:0000256" key="1">
    <source>
        <dbReference type="ARBA" id="ARBA00004496"/>
    </source>
</evidence>
<dbReference type="GO" id="GO:0005737">
    <property type="term" value="C:cytoplasm"/>
    <property type="evidence" value="ECO:0007669"/>
    <property type="project" value="UniProtKB-SubCell"/>
</dbReference>
<dbReference type="EnsemblMetazoa" id="tetur19g01100.1">
    <property type="protein sequence ID" value="tetur19g01100.1"/>
    <property type="gene ID" value="tetur19g01100"/>
</dbReference>
<proteinExistence type="predicted"/>
<evidence type="ECO:0000313" key="6">
    <source>
        <dbReference type="Proteomes" id="UP000015104"/>
    </source>
</evidence>
<protein>
    <recommendedName>
        <fullName evidence="4">Syntrophin C-terminal PH domain-containing protein</fullName>
    </recommendedName>
</protein>
<dbReference type="HOGENOM" id="CLU_1527143_0_0_1"/>
<reference evidence="6" key="1">
    <citation type="submission" date="2011-08" db="EMBL/GenBank/DDBJ databases">
        <authorList>
            <person name="Rombauts S."/>
        </authorList>
    </citation>
    <scope>NUCLEOTIDE SEQUENCE</scope>
    <source>
        <strain evidence="6">London</strain>
    </source>
</reference>
<dbReference type="Pfam" id="PF23012">
    <property type="entry name" value="Syntrophin_4th"/>
    <property type="match status" value="1"/>
</dbReference>
<dbReference type="STRING" id="32264.T1KRY0"/>
<evidence type="ECO:0000256" key="2">
    <source>
        <dbReference type="ARBA" id="ARBA00022490"/>
    </source>
</evidence>